<dbReference type="Proteomes" id="UP000232673">
    <property type="component" value="Unassembled WGS sequence"/>
</dbReference>
<keyword evidence="4" id="KW-1185">Reference proteome</keyword>
<comment type="caution">
    <text evidence="3">The sequence shown here is derived from an EMBL/GenBank/DDBJ whole genome shotgun (WGS) entry which is preliminary data.</text>
</comment>
<dbReference type="EMBL" id="LKTS01000046">
    <property type="protein sequence ID" value="PKD16420.1"/>
    <property type="molecule type" value="Genomic_DNA"/>
</dbReference>
<dbReference type="Gene3D" id="3.20.20.380">
    <property type="entry name" value="Copper homeostasis (CutC) domain"/>
    <property type="match status" value="1"/>
</dbReference>
<accession>A0A2N0TNW2</accession>
<dbReference type="GO" id="GO:0005507">
    <property type="term" value="F:copper ion binding"/>
    <property type="evidence" value="ECO:0007669"/>
    <property type="project" value="TreeGrafter"/>
</dbReference>
<keyword evidence="2" id="KW-0963">Cytoplasm</keyword>
<comment type="caution">
    <text evidence="2">Once thought to be involved in copper homeostasis, experiments in E.coli have shown this is not the case.</text>
</comment>
<dbReference type="RefSeq" id="WP_079712874.1">
    <property type="nucleotide sequence ID" value="NZ_FUZC01000006.1"/>
</dbReference>
<dbReference type="AlphaFoldDB" id="A0A2N0TNW2"/>
<gene>
    <name evidence="2" type="primary">cutC</name>
    <name evidence="3" type="ORF">APR41_08725</name>
</gene>
<evidence type="ECO:0000313" key="4">
    <source>
        <dbReference type="Proteomes" id="UP000232673"/>
    </source>
</evidence>
<dbReference type="STRING" id="447422.SAMN05660903_01779"/>
<dbReference type="SUPFAM" id="SSF110395">
    <property type="entry name" value="CutC-like"/>
    <property type="match status" value="1"/>
</dbReference>
<dbReference type="OrthoDB" id="9815677at2"/>
<dbReference type="PANTHER" id="PTHR12598">
    <property type="entry name" value="COPPER HOMEOSTASIS PROTEIN CUTC"/>
    <property type="match status" value="1"/>
</dbReference>
<dbReference type="HAMAP" id="MF_00795">
    <property type="entry name" value="CutC"/>
    <property type="match status" value="1"/>
</dbReference>
<protein>
    <recommendedName>
        <fullName evidence="2">PF03932 family protein CutC</fullName>
    </recommendedName>
</protein>
<comment type="similarity">
    <text evidence="1 2">Belongs to the CutC family.</text>
</comment>
<dbReference type="InterPro" id="IPR005627">
    <property type="entry name" value="CutC-like"/>
</dbReference>
<comment type="subcellular location">
    <subcellularLocation>
        <location evidence="2">Cytoplasm</location>
    </subcellularLocation>
</comment>
<name>A0A2N0TNW2_9FLAO</name>
<reference evidence="3 4" key="1">
    <citation type="submission" date="2015-10" db="EMBL/GenBank/DDBJ databases">
        <title>Draft genome sequence of Salegentibacter salinarum KCTC 12975.</title>
        <authorList>
            <person name="Lin W."/>
            <person name="Zheng Q."/>
        </authorList>
    </citation>
    <scope>NUCLEOTIDE SEQUENCE [LARGE SCALE GENOMIC DNA]</scope>
    <source>
        <strain evidence="3 4">KCTC 12975</strain>
    </source>
</reference>
<dbReference type="InterPro" id="IPR036822">
    <property type="entry name" value="CutC-like_dom_sf"/>
</dbReference>
<sequence length="213" mass="23182">MSESRPYVKEACIETLEQAIAAENKGADRIELCSNLQLEGLTPSNDLIVQVLDKINIPVRVMIRPRTGNFLYSEKEITEMKRTVITCKNLGVEGVVFGVLKADKTLDIDIISMLTNLAFPLNVVIHKAIDNTPDLLKEFEKLKAIKGISTILTSGGAKTAIEGCGVLKEMIATSQNAIEIMPAGKITFENLSEIHCLLGASAYHGKQIVGKLS</sequence>
<dbReference type="PANTHER" id="PTHR12598:SF0">
    <property type="entry name" value="COPPER HOMEOSTASIS PROTEIN CUTC HOMOLOG"/>
    <property type="match status" value="1"/>
</dbReference>
<evidence type="ECO:0000313" key="3">
    <source>
        <dbReference type="EMBL" id="PKD16420.1"/>
    </source>
</evidence>
<dbReference type="GO" id="GO:0005737">
    <property type="term" value="C:cytoplasm"/>
    <property type="evidence" value="ECO:0007669"/>
    <property type="project" value="UniProtKB-SubCell"/>
</dbReference>
<proteinExistence type="inferred from homology"/>
<evidence type="ECO:0000256" key="2">
    <source>
        <dbReference type="HAMAP-Rule" id="MF_00795"/>
    </source>
</evidence>
<dbReference type="Pfam" id="PF03932">
    <property type="entry name" value="CutC"/>
    <property type="match status" value="1"/>
</dbReference>
<evidence type="ECO:0000256" key="1">
    <source>
        <dbReference type="ARBA" id="ARBA00007768"/>
    </source>
</evidence>
<organism evidence="3 4">
    <name type="scientific">Salegentibacter salinarum</name>
    <dbReference type="NCBI Taxonomy" id="447422"/>
    <lineage>
        <taxon>Bacteria</taxon>
        <taxon>Pseudomonadati</taxon>
        <taxon>Bacteroidota</taxon>
        <taxon>Flavobacteriia</taxon>
        <taxon>Flavobacteriales</taxon>
        <taxon>Flavobacteriaceae</taxon>
        <taxon>Salegentibacter</taxon>
    </lineage>
</organism>